<keyword evidence="4" id="KW-1185">Reference proteome</keyword>
<evidence type="ECO:0000313" key="3">
    <source>
        <dbReference type="EMBL" id="AJE32889.1"/>
    </source>
</evidence>
<evidence type="ECO:0000313" key="4">
    <source>
        <dbReference type="Proteomes" id="UP000031524"/>
    </source>
</evidence>
<sequence>MTTSQSTTTKGAWRFFVFSAIGIFAFFVPFTVAGKNTILLDHMVGWVEGALGEGTRYLILAIILAGAVYPFVTGRWRSSPARMVFALLNVLGLFVGIMLVSGIGPAFLFEPNLGPFLYDKLVIPVGLLIPLGGIFLAFLVGFGLMEFIGVLVQPFMRPVFKTPGRSAIDAVASFVGSYSLGLLVTNRVYRGGGYTAKEASIIAAGFSTVSATFMVVIARTLDLMPVWGMYFAATLVVTFLVTVVLVRIPPLSRISESYHPEAEPRPEAVITSNRLRAAWAAAGETLEASPPVWRVVWQNFRDGVVMVMQILPGILSVGLIGLLIATYTPVFKIIGLVFWPLLVLLRIPEPVLASEALSIGLAEIFLPATLVAGHESEVLRLVIAMVSVSQVFFFSAMIPAVMATEIPLKIWQMVLMWFQRVVLSTLVAYPLALLIASV</sequence>
<dbReference type="KEGG" id="chm:B842_05190"/>
<protein>
    <recommendedName>
        <fullName evidence="2">Nucleoside transporter/FeoB GTPase Gate domain-containing protein</fullName>
    </recommendedName>
</protein>
<feature type="transmembrane region" description="Helical" evidence="1">
    <location>
        <begin position="227"/>
        <end position="246"/>
    </location>
</feature>
<keyword evidence="1" id="KW-0812">Transmembrane</keyword>
<reference evidence="3 4" key="1">
    <citation type="submission" date="2013-04" db="EMBL/GenBank/DDBJ databases">
        <title>Complete genome sequence of Corynebacterium humireducens DSM 45392(T), isolated from a wastewater-fed microbial fuel cell.</title>
        <authorList>
            <person name="Ruckert C."/>
            <person name="Albersmeier A."/>
            <person name="Kalinowski J."/>
        </authorList>
    </citation>
    <scope>NUCLEOTIDE SEQUENCE [LARGE SCALE GENOMIC DNA]</scope>
    <source>
        <strain evidence="4">MFC-5</strain>
    </source>
</reference>
<dbReference type="HOGENOM" id="CLU_048533_0_0_11"/>
<feature type="transmembrane region" description="Helical" evidence="1">
    <location>
        <begin position="121"/>
        <end position="152"/>
    </location>
</feature>
<feature type="transmembrane region" description="Helical" evidence="1">
    <location>
        <begin position="199"/>
        <end position="221"/>
    </location>
</feature>
<dbReference type="RefSeq" id="WP_245631349.1">
    <property type="nucleotide sequence ID" value="NZ_BCSU01000007.1"/>
</dbReference>
<feature type="transmembrane region" description="Helical" evidence="1">
    <location>
        <begin position="84"/>
        <end position="109"/>
    </location>
</feature>
<dbReference type="InterPro" id="IPR011642">
    <property type="entry name" value="Gate_dom"/>
</dbReference>
<dbReference type="EMBL" id="CP005286">
    <property type="protein sequence ID" value="AJE32889.1"/>
    <property type="molecule type" value="Genomic_DNA"/>
</dbReference>
<feature type="transmembrane region" description="Helical" evidence="1">
    <location>
        <begin position="354"/>
        <end position="372"/>
    </location>
</feature>
<gene>
    <name evidence="3" type="ORF">B842_05190</name>
</gene>
<keyword evidence="1" id="KW-1133">Transmembrane helix</keyword>
<accession>A0A0B5DB11</accession>
<dbReference type="AlphaFoldDB" id="A0A0B5DB11"/>
<evidence type="ECO:0000256" key="1">
    <source>
        <dbReference type="SAM" id="Phobius"/>
    </source>
</evidence>
<feature type="transmembrane region" description="Helical" evidence="1">
    <location>
        <begin position="414"/>
        <end position="436"/>
    </location>
</feature>
<dbReference type="STRING" id="1223515.B842_05190"/>
<proteinExistence type="predicted"/>
<dbReference type="Proteomes" id="UP000031524">
    <property type="component" value="Chromosome"/>
</dbReference>
<evidence type="ECO:0000259" key="2">
    <source>
        <dbReference type="Pfam" id="PF07670"/>
    </source>
</evidence>
<dbReference type="Pfam" id="PF07670">
    <property type="entry name" value="Gate"/>
    <property type="match status" value="1"/>
</dbReference>
<organism evidence="3 4">
    <name type="scientific">Corynebacterium humireducens NBRC 106098 = DSM 45392</name>
    <dbReference type="NCBI Taxonomy" id="1223515"/>
    <lineage>
        <taxon>Bacteria</taxon>
        <taxon>Bacillati</taxon>
        <taxon>Actinomycetota</taxon>
        <taxon>Actinomycetes</taxon>
        <taxon>Mycobacteriales</taxon>
        <taxon>Corynebacteriaceae</taxon>
        <taxon>Corynebacterium</taxon>
    </lineage>
</organism>
<keyword evidence="1" id="KW-0472">Membrane</keyword>
<feature type="transmembrane region" description="Helical" evidence="1">
    <location>
        <begin position="378"/>
        <end position="402"/>
    </location>
</feature>
<feature type="transmembrane region" description="Helical" evidence="1">
    <location>
        <begin position="12"/>
        <end position="34"/>
    </location>
</feature>
<feature type="domain" description="Nucleoside transporter/FeoB GTPase Gate" evidence="2">
    <location>
        <begin position="123"/>
        <end position="221"/>
    </location>
</feature>
<feature type="transmembrane region" description="Helical" evidence="1">
    <location>
        <begin position="54"/>
        <end position="72"/>
    </location>
</feature>
<name>A0A0B5DB11_9CORY</name>